<comment type="caution">
    <text evidence="3">The sequence shown here is derived from an EMBL/GenBank/DDBJ whole genome shotgun (WGS) entry which is preliminary data.</text>
</comment>
<evidence type="ECO:0000256" key="1">
    <source>
        <dbReference type="SAM" id="Phobius"/>
    </source>
</evidence>
<keyword evidence="1" id="KW-1133">Transmembrane helix</keyword>
<keyword evidence="1" id="KW-0812">Transmembrane</keyword>
<organism evidence="3 4">
    <name type="scientific">Streptococcus cristatus</name>
    <dbReference type="NCBI Taxonomy" id="45634"/>
    <lineage>
        <taxon>Bacteria</taxon>
        <taxon>Bacillati</taxon>
        <taxon>Bacillota</taxon>
        <taxon>Bacilli</taxon>
        <taxon>Lactobacillales</taxon>
        <taxon>Streptococcaceae</taxon>
        <taxon>Streptococcus</taxon>
    </lineage>
</organism>
<evidence type="ECO:0000313" key="3">
    <source>
        <dbReference type="EMBL" id="RSJ89100.1"/>
    </source>
</evidence>
<accession>A0A3R9L226</accession>
<dbReference type="EMBL" id="RJPS01000008">
    <property type="protein sequence ID" value="RSJ89100.1"/>
    <property type="molecule type" value="Genomic_DNA"/>
</dbReference>
<feature type="transmembrane region" description="Helical" evidence="1">
    <location>
        <begin position="28"/>
        <end position="56"/>
    </location>
</feature>
<sequence>MLYGSVFRKKGSFDPVSIGFALNPEYPVFGAVATVLSTFWFFSACLVVSLPWAWFLSATTPAAMLLLVVAAWLVLRAALAKLWLALPDTRLAAGLTLRLSDAEAEVDTEA</sequence>
<protein>
    <submittedName>
        <fullName evidence="3">Uncharacterized protein</fullName>
    </submittedName>
</protein>
<proteinExistence type="predicted"/>
<dbReference type="EMBL" id="RJNA01000008">
    <property type="protein sequence ID" value="RSI43377.1"/>
    <property type="molecule type" value="Genomic_DNA"/>
</dbReference>
<reference evidence="4 5" key="1">
    <citation type="submission" date="2018-11" db="EMBL/GenBank/DDBJ databases">
        <title>Species Designations Belie Phenotypic and Genotypic Heterogeneity in Oral Streptococci.</title>
        <authorList>
            <person name="Velsko I."/>
        </authorList>
    </citation>
    <scope>NUCLEOTIDE SEQUENCE [LARGE SCALE GENOMIC DNA]</scope>
    <source>
        <strain evidence="3 4">A52</strain>
        <strain evidence="2 5">BCC51</strain>
    </source>
</reference>
<gene>
    <name evidence="3" type="ORF">D8792_07700</name>
    <name evidence="2" type="ORF">D8872_06470</name>
</gene>
<dbReference type="Proteomes" id="UP000282617">
    <property type="component" value="Unassembled WGS sequence"/>
</dbReference>
<evidence type="ECO:0000313" key="4">
    <source>
        <dbReference type="Proteomes" id="UP000270868"/>
    </source>
</evidence>
<dbReference type="Proteomes" id="UP000270868">
    <property type="component" value="Unassembled WGS sequence"/>
</dbReference>
<keyword evidence="1" id="KW-0472">Membrane</keyword>
<evidence type="ECO:0000313" key="5">
    <source>
        <dbReference type="Proteomes" id="UP000282617"/>
    </source>
</evidence>
<dbReference type="AlphaFoldDB" id="A0A3R9L226"/>
<feature type="transmembrane region" description="Helical" evidence="1">
    <location>
        <begin position="62"/>
        <end position="84"/>
    </location>
</feature>
<evidence type="ECO:0000313" key="2">
    <source>
        <dbReference type="EMBL" id="RSI43377.1"/>
    </source>
</evidence>
<name>A0A3R9L226_STRCR</name>